<evidence type="ECO:0000256" key="1">
    <source>
        <dbReference type="SAM" id="SignalP"/>
    </source>
</evidence>
<keyword evidence="4" id="KW-1185">Reference proteome</keyword>
<dbReference type="Pfam" id="PF12192">
    <property type="entry name" value="CBP"/>
    <property type="match status" value="1"/>
</dbReference>
<dbReference type="AlphaFoldDB" id="A0AAD7BBG1"/>
<evidence type="ECO:0000313" key="3">
    <source>
        <dbReference type="EMBL" id="KAJ7616021.1"/>
    </source>
</evidence>
<reference evidence="3" key="1">
    <citation type="submission" date="2023-03" db="EMBL/GenBank/DDBJ databases">
        <title>Massive genome expansion in bonnet fungi (Mycena s.s.) driven by repeated elements and novel gene families across ecological guilds.</title>
        <authorList>
            <consortium name="Lawrence Berkeley National Laboratory"/>
            <person name="Harder C.B."/>
            <person name="Miyauchi S."/>
            <person name="Viragh M."/>
            <person name="Kuo A."/>
            <person name="Thoen E."/>
            <person name="Andreopoulos B."/>
            <person name="Lu D."/>
            <person name="Skrede I."/>
            <person name="Drula E."/>
            <person name="Henrissat B."/>
            <person name="Morin E."/>
            <person name="Kohler A."/>
            <person name="Barry K."/>
            <person name="LaButti K."/>
            <person name="Morin E."/>
            <person name="Salamov A."/>
            <person name="Lipzen A."/>
            <person name="Mereny Z."/>
            <person name="Hegedus B."/>
            <person name="Baldrian P."/>
            <person name="Stursova M."/>
            <person name="Weitz H."/>
            <person name="Taylor A."/>
            <person name="Grigoriev I.V."/>
            <person name="Nagy L.G."/>
            <person name="Martin F."/>
            <person name="Kauserud H."/>
        </authorList>
    </citation>
    <scope>NUCLEOTIDE SEQUENCE</scope>
    <source>
        <strain evidence="3">9284</strain>
    </source>
</reference>
<organism evidence="3 4">
    <name type="scientific">Roridomyces roridus</name>
    <dbReference type="NCBI Taxonomy" id="1738132"/>
    <lineage>
        <taxon>Eukaryota</taxon>
        <taxon>Fungi</taxon>
        <taxon>Dikarya</taxon>
        <taxon>Basidiomycota</taxon>
        <taxon>Agaricomycotina</taxon>
        <taxon>Agaricomycetes</taxon>
        <taxon>Agaricomycetidae</taxon>
        <taxon>Agaricales</taxon>
        <taxon>Marasmiineae</taxon>
        <taxon>Mycenaceae</taxon>
        <taxon>Roridomyces</taxon>
    </lineage>
</organism>
<comment type="caution">
    <text evidence="3">The sequence shown here is derived from an EMBL/GenBank/DDBJ whole genome shotgun (WGS) entry which is preliminary data.</text>
</comment>
<dbReference type="Proteomes" id="UP001221142">
    <property type="component" value="Unassembled WGS sequence"/>
</dbReference>
<keyword evidence="1" id="KW-0732">Signal</keyword>
<dbReference type="Gene3D" id="1.10.1740.120">
    <property type="match status" value="1"/>
</dbReference>
<protein>
    <recommendedName>
        <fullName evidence="2">Fungal calcium binding protein domain-containing protein</fullName>
    </recommendedName>
</protein>
<evidence type="ECO:0000313" key="4">
    <source>
        <dbReference type="Proteomes" id="UP001221142"/>
    </source>
</evidence>
<feature type="chain" id="PRO_5041989644" description="Fungal calcium binding protein domain-containing protein" evidence="1">
    <location>
        <begin position="19"/>
        <end position="80"/>
    </location>
</feature>
<gene>
    <name evidence="3" type="ORF">FB45DRAFT_935134</name>
</gene>
<sequence length="80" mass="8188">MQFSIVALVAFFAASAIAAPTTPFRRDCSVKQCVLDLAPSAVSCATAAAQVDLDPISDVSCLIAAAKDVTEFPASCSACF</sequence>
<feature type="signal peptide" evidence="1">
    <location>
        <begin position="1"/>
        <end position="18"/>
    </location>
</feature>
<evidence type="ECO:0000259" key="2">
    <source>
        <dbReference type="Pfam" id="PF12192"/>
    </source>
</evidence>
<accession>A0AAD7BBG1</accession>
<proteinExistence type="predicted"/>
<feature type="domain" description="Fungal calcium binding protein" evidence="2">
    <location>
        <begin position="27"/>
        <end position="79"/>
    </location>
</feature>
<name>A0AAD7BBG1_9AGAR</name>
<dbReference type="EMBL" id="JARKIF010000023">
    <property type="protein sequence ID" value="KAJ7616021.1"/>
    <property type="molecule type" value="Genomic_DNA"/>
</dbReference>
<dbReference type="InterPro" id="IPR022013">
    <property type="entry name" value="CBP"/>
</dbReference>